<sequence length="269" mass="31533">MTRPIVQFLWMGCRLSTLEQLCLRSFLAHGRQVHLYTYQTVEGVPEGVQQRDGREILPESAVFAYKEGFGKGSHAGFSDLFRYHLLRKKGGWWFDMDFVALRPIPTPDDLWMASTFEGEWGECANNCALYAPPGHPALVWLCDEAERIIDTGTCNFGDTGPFLVQRLVREKNLHRHMAPWWVFSPYPWRQIHRVAITGSLKLVKDQLRCLRFLYWQMRRKDFRAGYLRRGSLAIHLHNEIWRSLGMDKDAAYHPLCLFERLKRKYLLES</sequence>
<dbReference type="RefSeq" id="WP_012375580.1">
    <property type="nucleotide sequence ID" value="NC_010571.1"/>
</dbReference>
<name>B1ZW31_OPITP</name>
<proteinExistence type="predicted"/>
<dbReference type="InterPro" id="IPR007577">
    <property type="entry name" value="GlycoTrfase_DXD_sugar-bd_CS"/>
</dbReference>
<reference evidence="1 2" key="1">
    <citation type="journal article" date="2011" name="J. Bacteriol.">
        <title>Genome sequence of the verrucomicrobium Opitutus terrae PB90-1, an abundant inhabitant of rice paddy soil ecosystems.</title>
        <authorList>
            <person name="van Passel M.W."/>
            <person name="Kant R."/>
            <person name="Palva A."/>
            <person name="Copeland A."/>
            <person name="Lucas S."/>
            <person name="Lapidus A."/>
            <person name="Glavina del Rio T."/>
            <person name="Pitluck S."/>
            <person name="Goltsman E."/>
            <person name="Clum A."/>
            <person name="Sun H."/>
            <person name="Schmutz J."/>
            <person name="Larimer F.W."/>
            <person name="Land M.L."/>
            <person name="Hauser L."/>
            <person name="Kyrpides N."/>
            <person name="Mikhailova N."/>
            <person name="Richardson P.P."/>
            <person name="Janssen P.H."/>
            <person name="de Vos W.M."/>
            <person name="Smidt H."/>
        </authorList>
    </citation>
    <scope>NUCLEOTIDE SEQUENCE [LARGE SCALE GENOMIC DNA]</scope>
    <source>
        <strain evidence="2">DSM 11246 / JCM 15787 / PB90-1</strain>
    </source>
</reference>
<dbReference type="AlphaFoldDB" id="B1ZW31"/>
<dbReference type="HOGENOM" id="CLU_086357_0_0_0"/>
<dbReference type="EMBL" id="CP001032">
    <property type="protein sequence ID" value="ACB76045.1"/>
    <property type="molecule type" value="Genomic_DNA"/>
</dbReference>
<keyword evidence="2" id="KW-1185">Reference proteome</keyword>
<protein>
    <recommendedName>
        <fullName evidence="3">Alpha 1,4-glycosyltransferase domain-containing protein</fullName>
    </recommendedName>
</protein>
<accession>B1ZW31</accession>
<evidence type="ECO:0000313" key="2">
    <source>
        <dbReference type="Proteomes" id="UP000007013"/>
    </source>
</evidence>
<dbReference type="Gene3D" id="3.90.550.20">
    <property type="match status" value="1"/>
</dbReference>
<evidence type="ECO:0000313" key="1">
    <source>
        <dbReference type="EMBL" id="ACB76045.1"/>
    </source>
</evidence>
<dbReference type="OrthoDB" id="198005at2"/>
<dbReference type="SUPFAM" id="SSF53448">
    <property type="entry name" value="Nucleotide-diphospho-sugar transferases"/>
    <property type="match status" value="1"/>
</dbReference>
<dbReference type="Proteomes" id="UP000007013">
    <property type="component" value="Chromosome"/>
</dbReference>
<gene>
    <name evidence="1" type="ordered locus">Oter_2764</name>
</gene>
<evidence type="ECO:0008006" key="3">
    <source>
        <dbReference type="Google" id="ProtNLM"/>
    </source>
</evidence>
<dbReference type="KEGG" id="ote:Oter_2764"/>
<organism evidence="1 2">
    <name type="scientific">Opitutus terrae (strain DSM 11246 / JCM 15787 / PB90-1)</name>
    <dbReference type="NCBI Taxonomy" id="452637"/>
    <lineage>
        <taxon>Bacteria</taxon>
        <taxon>Pseudomonadati</taxon>
        <taxon>Verrucomicrobiota</taxon>
        <taxon>Opitutia</taxon>
        <taxon>Opitutales</taxon>
        <taxon>Opitutaceae</taxon>
        <taxon>Opitutus</taxon>
    </lineage>
</organism>
<dbReference type="Pfam" id="PF04488">
    <property type="entry name" value="Gly_transf_sug"/>
    <property type="match status" value="1"/>
</dbReference>
<dbReference type="eggNOG" id="COG3774">
    <property type="taxonomic scope" value="Bacteria"/>
</dbReference>
<dbReference type="STRING" id="452637.Oter_2764"/>
<dbReference type="InterPro" id="IPR029044">
    <property type="entry name" value="Nucleotide-diphossugar_trans"/>
</dbReference>